<accession>A0A8J2L5P7</accession>
<dbReference type="Proteomes" id="UP000708208">
    <property type="component" value="Unassembled WGS sequence"/>
</dbReference>
<sequence>IDVETPENRDEVLIENALKNMQDQAAAEKEEQGLF</sequence>
<proteinExistence type="predicted"/>
<organism evidence="1 2">
    <name type="scientific">Allacma fusca</name>
    <dbReference type="NCBI Taxonomy" id="39272"/>
    <lineage>
        <taxon>Eukaryota</taxon>
        <taxon>Metazoa</taxon>
        <taxon>Ecdysozoa</taxon>
        <taxon>Arthropoda</taxon>
        <taxon>Hexapoda</taxon>
        <taxon>Collembola</taxon>
        <taxon>Symphypleona</taxon>
        <taxon>Sminthuridae</taxon>
        <taxon>Allacma</taxon>
    </lineage>
</organism>
<feature type="non-terminal residue" evidence="1">
    <location>
        <position position="1"/>
    </location>
</feature>
<dbReference type="OrthoDB" id="2127281at2759"/>
<keyword evidence="2" id="KW-1185">Reference proteome</keyword>
<name>A0A8J2L5P7_9HEXA</name>
<dbReference type="AlphaFoldDB" id="A0A8J2L5P7"/>
<dbReference type="EMBL" id="CAJVCH010540874">
    <property type="protein sequence ID" value="CAG7826731.1"/>
    <property type="molecule type" value="Genomic_DNA"/>
</dbReference>
<feature type="non-terminal residue" evidence="1">
    <location>
        <position position="35"/>
    </location>
</feature>
<protein>
    <submittedName>
        <fullName evidence="1">Uncharacterized protein</fullName>
    </submittedName>
</protein>
<gene>
    <name evidence="1" type="ORF">AFUS01_LOCUS36771</name>
</gene>
<evidence type="ECO:0000313" key="2">
    <source>
        <dbReference type="Proteomes" id="UP000708208"/>
    </source>
</evidence>
<reference evidence="1" key="1">
    <citation type="submission" date="2021-06" db="EMBL/GenBank/DDBJ databases">
        <authorList>
            <person name="Hodson N. C."/>
            <person name="Mongue J. A."/>
            <person name="Jaron S. K."/>
        </authorList>
    </citation>
    <scope>NUCLEOTIDE SEQUENCE</scope>
</reference>
<comment type="caution">
    <text evidence="1">The sequence shown here is derived from an EMBL/GenBank/DDBJ whole genome shotgun (WGS) entry which is preliminary data.</text>
</comment>
<evidence type="ECO:0000313" key="1">
    <source>
        <dbReference type="EMBL" id="CAG7826731.1"/>
    </source>
</evidence>